<keyword evidence="5" id="KW-0411">Iron-sulfur</keyword>
<keyword evidence="4" id="KW-0408">Iron</keyword>
<evidence type="ECO:0000256" key="6">
    <source>
        <dbReference type="ARBA" id="ARBA00023063"/>
    </source>
</evidence>
<keyword evidence="6" id="KW-0534">Nitrate assimilation</keyword>
<dbReference type="SUPFAM" id="SSF50022">
    <property type="entry name" value="ISP domain"/>
    <property type="match status" value="1"/>
</dbReference>
<feature type="compositionally biased region" description="Polar residues" evidence="7">
    <location>
        <begin position="128"/>
        <end position="137"/>
    </location>
</feature>
<evidence type="ECO:0000259" key="8">
    <source>
        <dbReference type="PROSITE" id="PS51296"/>
    </source>
</evidence>
<evidence type="ECO:0000256" key="4">
    <source>
        <dbReference type="ARBA" id="ARBA00023004"/>
    </source>
</evidence>
<evidence type="ECO:0000256" key="3">
    <source>
        <dbReference type="ARBA" id="ARBA00023002"/>
    </source>
</evidence>
<gene>
    <name evidence="9" type="ORF">GCM10010334_26180</name>
</gene>
<dbReference type="EMBL" id="BMVC01000004">
    <property type="protein sequence ID" value="GHC91290.1"/>
    <property type="molecule type" value="Genomic_DNA"/>
</dbReference>
<evidence type="ECO:0000256" key="1">
    <source>
        <dbReference type="ARBA" id="ARBA00022714"/>
    </source>
</evidence>
<dbReference type="InterPro" id="IPR036922">
    <property type="entry name" value="Rieske_2Fe-2S_sf"/>
</dbReference>
<dbReference type="CDD" id="cd03529">
    <property type="entry name" value="Rieske_NirD"/>
    <property type="match status" value="1"/>
</dbReference>
<dbReference type="Proteomes" id="UP000638353">
    <property type="component" value="Unassembled WGS sequence"/>
</dbReference>
<dbReference type="InterPro" id="IPR017941">
    <property type="entry name" value="Rieske_2Fe-2S"/>
</dbReference>
<protein>
    <recommendedName>
        <fullName evidence="8">Rieske domain-containing protein</fullName>
    </recommendedName>
</protein>
<evidence type="ECO:0000313" key="9">
    <source>
        <dbReference type="EMBL" id="GHC91290.1"/>
    </source>
</evidence>
<evidence type="ECO:0000256" key="2">
    <source>
        <dbReference type="ARBA" id="ARBA00022723"/>
    </source>
</evidence>
<dbReference type="RefSeq" id="WP_229897765.1">
    <property type="nucleotide sequence ID" value="NZ_BMVC01000004.1"/>
</dbReference>
<evidence type="ECO:0000256" key="5">
    <source>
        <dbReference type="ARBA" id="ARBA00023014"/>
    </source>
</evidence>
<dbReference type="AlphaFoldDB" id="A0A918WWW7"/>
<dbReference type="GO" id="GO:0042128">
    <property type="term" value="P:nitrate assimilation"/>
    <property type="evidence" value="ECO:0007669"/>
    <property type="project" value="UniProtKB-KW"/>
</dbReference>
<comment type="caution">
    <text evidence="9">The sequence shown here is derived from an EMBL/GenBank/DDBJ whole genome shotgun (WGS) entry which is preliminary data.</text>
</comment>
<sequence length="137" mass="14510">MSTAIVQTAMVEVAVGERAVVEVAVGEQWFPVVPYDSLVPGRGVAALVDGEQIALYRDRTGTVHAVGNRDPFSGAYVLSRGLLGSRDGVPVVLSPMYKQAFDLRTGVCLDEDETPDGTPATLPVWPVRTNSPSPQGS</sequence>
<dbReference type="GO" id="GO:0008942">
    <property type="term" value="F:nitrite reductase [NAD(P)H] activity"/>
    <property type="evidence" value="ECO:0007669"/>
    <property type="project" value="InterPro"/>
</dbReference>
<dbReference type="InterPro" id="IPR017881">
    <property type="entry name" value="NirD"/>
</dbReference>
<feature type="domain" description="Rieske" evidence="8">
    <location>
        <begin position="30"/>
        <end position="136"/>
    </location>
</feature>
<name>A0A918WWW7_9ACTN</name>
<evidence type="ECO:0000313" key="10">
    <source>
        <dbReference type="Proteomes" id="UP000638353"/>
    </source>
</evidence>
<keyword evidence="2" id="KW-0479">Metal-binding</keyword>
<dbReference type="PANTHER" id="PTHR40562">
    <property type="match status" value="1"/>
</dbReference>
<reference evidence="9" key="1">
    <citation type="journal article" date="2014" name="Int. J. Syst. Evol. Microbiol.">
        <title>Complete genome sequence of Corynebacterium casei LMG S-19264T (=DSM 44701T), isolated from a smear-ripened cheese.</title>
        <authorList>
            <consortium name="US DOE Joint Genome Institute (JGI-PGF)"/>
            <person name="Walter F."/>
            <person name="Albersmeier A."/>
            <person name="Kalinowski J."/>
            <person name="Ruckert C."/>
        </authorList>
    </citation>
    <scope>NUCLEOTIDE SEQUENCE</scope>
    <source>
        <strain evidence="9">JCM 4637</strain>
    </source>
</reference>
<dbReference type="GO" id="GO:0016705">
    <property type="term" value="F:oxidoreductase activity, acting on paired donors, with incorporation or reduction of molecular oxygen"/>
    <property type="evidence" value="ECO:0007669"/>
    <property type="project" value="UniProtKB-ARBA"/>
</dbReference>
<keyword evidence="3" id="KW-0560">Oxidoreductase</keyword>
<accession>A0A918WWW7</accession>
<evidence type="ECO:0000256" key="7">
    <source>
        <dbReference type="SAM" id="MobiDB-lite"/>
    </source>
</evidence>
<dbReference type="Gene3D" id="2.102.10.10">
    <property type="entry name" value="Rieske [2Fe-2S] iron-sulphur domain"/>
    <property type="match status" value="1"/>
</dbReference>
<dbReference type="PROSITE" id="PS51300">
    <property type="entry name" value="NIRD"/>
    <property type="match status" value="1"/>
</dbReference>
<reference evidence="9" key="2">
    <citation type="submission" date="2020-09" db="EMBL/GenBank/DDBJ databases">
        <authorList>
            <person name="Sun Q."/>
            <person name="Ohkuma M."/>
        </authorList>
    </citation>
    <scope>NUCLEOTIDE SEQUENCE</scope>
    <source>
        <strain evidence="9">JCM 4637</strain>
    </source>
</reference>
<feature type="region of interest" description="Disordered" evidence="7">
    <location>
        <begin position="112"/>
        <end position="137"/>
    </location>
</feature>
<dbReference type="Pfam" id="PF13806">
    <property type="entry name" value="Rieske_2"/>
    <property type="match status" value="1"/>
</dbReference>
<dbReference type="PROSITE" id="PS51296">
    <property type="entry name" value="RIESKE"/>
    <property type="match status" value="1"/>
</dbReference>
<dbReference type="GO" id="GO:0004497">
    <property type="term" value="F:monooxygenase activity"/>
    <property type="evidence" value="ECO:0007669"/>
    <property type="project" value="UniProtKB-ARBA"/>
</dbReference>
<proteinExistence type="predicted"/>
<dbReference type="GO" id="GO:0046872">
    <property type="term" value="F:metal ion binding"/>
    <property type="evidence" value="ECO:0007669"/>
    <property type="project" value="UniProtKB-KW"/>
</dbReference>
<dbReference type="GO" id="GO:0051537">
    <property type="term" value="F:2 iron, 2 sulfur cluster binding"/>
    <property type="evidence" value="ECO:0007669"/>
    <property type="project" value="UniProtKB-KW"/>
</dbReference>
<dbReference type="InterPro" id="IPR012748">
    <property type="entry name" value="Rieske-like_NirD"/>
</dbReference>
<organism evidence="9 10">
    <name type="scientific">Streptomyces finlayi</name>
    <dbReference type="NCBI Taxonomy" id="67296"/>
    <lineage>
        <taxon>Bacteria</taxon>
        <taxon>Bacillati</taxon>
        <taxon>Actinomycetota</taxon>
        <taxon>Actinomycetes</taxon>
        <taxon>Kitasatosporales</taxon>
        <taxon>Streptomycetaceae</taxon>
        <taxon>Streptomyces</taxon>
    </lineage>
</organism>
<dbReference type="PANTHER" id="PTHR40562:SF1">
    <property type="entry name" value="NITRITE REDUCTASE (NADH) SMALL SUBUNIT"/>
    <property type="match status" value="1"/>
</dbReference>
<keyword evidence="1" id="KW-0001">2Fe-2S</keyword>